<dbReference type="PANTHER" id="PTHR44051:SF21">
    <property type="entry name" value="GLUTATHIONE S-TRANSFERASE FAMILY PROTEIN"/>
    <property type="match status" value="1"/>
</dbReference>
<dbReference type="InterPro" id="IPR036282">
    <property type="entry name" value="Glutathione-S-Trfase_C_sf"/>
</dbReference>
<protein>
    <submittedName>
        <fullName evidence="3">Disulfide-bond oxidoreductase YfcG</fullName>
        <ecNumber evidence="3">1.8.4.-</ecNumber>
    </submittedName>
</protein>
<dbReference type="CDD" id="cd03207">
    <property type="entry name" value="GST_C_8"/>
    <property type="match status" value="1"/>
</dbReference>
<dbReference type="Pfam" id="PF13410">
    <property type="entry name" value="GST_C_2"/>
    <property type="match status" value="1"/>
</dbReference>
<dbReference type="Proteomes" id="UP000401717">
    <property type="component" value="Unassembled WGS sequence"/>
</dbReference>
<dbReference type="Proteomes" id="UP001055303">
    <property type="component" value="Unassembled WGS sequence"/>
</dbReference>
<dbReference type="InterPro" id="IPR040079">
    <property type="entry name" value="Glutathione_S-Trfase"/>
</dbReference>
<dbReference type="Pfam" id="PF02798">
    <property type="entry name" value="GST_N"/>
    <property type="match status" value="1"/>
</dbReference>
<gene>
    <name evidence="3" type="primary">yfcG_2</name>
    <name evidence="2" type="synonym">yfcG_1</name>
    <name evidence="2" type="ORF">IFDJLNFL_0534</name>
    <name evidence="3" type="ORF">MTDSW087_04173</name>
</gene>
<sequence>MLTLFHAPRSRSTRILWLLEELGADYAVRYVGIRYGDGSGDGPDPANRHPDKKVPALDHDGTIVSESTAVAIHLCDLLPAAGLAPAAGSPERGALLTWLCWADNELGAALMQRMMGGAADPRAQAGYDAAVRRLTEALERGPYLLGERFSAADVMIAPLLRFARAQLPESAAIDAYIARAVDRPAFARGLAKDAPAAQAA</sequence>
<dbReference type="Gene3D" id="3.40.30.10">
    <property type="entry name" value="Glutaredoxin"/>
    <property type="match status" value="1"/>
</dbReference>
<dbReference type="Gene3D" id="1.20.1050.10">
    <property type="match status" value="1"/>
</dbReference>
<dbReference type="EMBL" id="CABFVH010000033">
    <property type="protein sequence ID" value="VUF14448.1"/>
    <property type="molecule type" value="Genomic_DNA"/>
</dbReference>
<dbReference type="OrthoDB" id="5740960at2"/>
<dbReference type="EMBL" id="BPQI01000011">
    <property type="protein sequence ID" value="GJD54659.1"/>
    <property type="molecule type" value="Genomic_DNA"/>
</dbReference>
<proteinExistence type="predicted"/>
<dbReference type="AlphaFoldDB" id="A0A564G3C6"/>
<organism evidence="3 4">
    <name type="scientific">Methylobacterium dankookense</name>
    <dbReference type="NCBI Taxonomy" id="560405"/>
    <lineage>
        <taxon>Bacteria</taxon>
        <taxon>Pseudomonadati</taxon>
        <taxon>Pseudomonadota</taxon>
        <taxon>Alphaproteobacteria</taxon>
        <taxon>Hyphomicrobiales</taxon>
        <taxon>Methylobacteriaceae</taxon>
        <taxon>Methylobacterium</taxon>
    </lineage>
</organism>
<keyword evidence="5" id="KW-1185">Reference proteome</keyword>
<evidence type="ECO:0000313" key="3">
    <source>
        <dbReference type="EMBL" id="VUF14448.1"/>
    </source>
</evidence>
<dbReference type="SUPFAM" id="SSF47616">
    <property type="entry name" value="GST C-terminal domain-like"/>
    <property type="match status" value="1"/>
</dbReference>
<evidence type="ECO:0000313" key="5">
    <source>
        <dbReference type="Proteomes" id="UP001055303"/>
    </source>
</evidence>
<dbReference type="GO" id="GO:0016491">
    <property type="term" value="F:oxidoreductase activity"/>
    <property type="evidence" value="ECO:0007669"/>
    <property type="project" value="UniProtKB-KW"/>
</dbReference>
<evidence type="ECO:0000313" key="2">
    <source>
        <dbReference type="EMBL" id="GJD54659.1"/>
    </source>
</evidence>
<dbReference type="CDD" id="cd03046">
    <property type="entry name" value="GST_N_GTT1_like"/>
    <property type="match status" value="1"/>
</dbReference>
<keyword evidence="3" id="KW-0560">Oxidoreductase</keyword>
<evidence type="ECO:0000313" key="4">
    <source>
        <dbReference type="Proteomes" id="UP000401717"/>
    </source>
</evidence>
<dbReference type="RefSeq" id="WP_144766816.1">
    <property type="nucleotide sequence ID" value="NZ_BPQI01000011.1"/>
</dbReference>
<reference evidence="2" key="3">
    <citation type="submission" date="2021-08" db="EMBL/GenBank/DDBJ databases">
        <authorList>
            <person name="Tani A."/>
            <person name="Ola A."/>
            <person name="Ogura Y."/>
            <person name="Katsura K."/>
            <person name="Hayashi T."/>
        </authorList>
    </citation>
    <scope>NUCLEOTIDE SEQUENCE</scope>
    <source>
        <strain evidence="2">DSM 22415</strain>
    </source>
</reference>
<dbReference type="InterPro" id="IPR036249">
    <property type="entry name" value="Thioredoxin-like_sf"/>
</dbReference>
<accession>A0A564G3C6</accession>
<dbReference type="SFLD" id="SFLDS00019">
    <property type="entry name" value="Glutathione_Transferase_(cytos"/>
    <property type="match status" value="1"/>
</dbReference>
<name>A0A564G3C6_9HYPH</name>
<evidence type="ECO:0000259" key="1">
    <source>
        <dbReference type="PROSITE" id="PS50404"/>
    </source>
</evidence>
<dbReference type="PROSITE" id="PS50404">
    <property type="entry name" value="GST_NTER"/>
    <property type="match status" value="1"/>
</dbReference>
<dbReference type="PANTHER" id="PTHR44051">
    <property type="entry name" value="GLUTATHIONE S-TRANSFERASE-RELATED"/>
    <property type="match status" value="1"/>
</dbReference>
<dbReference type="EC" id="1.8.4.-" evidence="3"/>
<reference evidence="3 4" key="1">
    <citation type="submission" date="2019-06" db="EMBL/GenBank/DDBJ databases">
        <authorList>
            <person name="Rodrigo-Torres L."/>
            <person name="Arahal R. D."/>
            <person name="Lucena T."/>
        </authorList>
    </citation>
    <scope>NUCLEOTIDE SEQUENCE [LARGE SCALE GENOMIC DNA]</scope>
    <source>
        <strain evidence="3 4">SW08-7</strain>
    </source>
</reference>
<dbReference type="SFLD" id="SFLDG01150">
    <property type="entry name" value="Main.1:_Beta-like"/>
    <property type="match status" value="1"/>
</dbReference>
<feature type="domain" description="GST N-terminal" evidence="1">
    <location>
        <begin position="1"/>
        <end position="82"/>
    </location>
</feature>
<reference evidence="2" key="2">
    <citation type="journal article" date="2021" name="Front. Microbiol.">
        <title>Comprehensive Comparative Genomics and Phenotyping of Methylobacterium Species.</title>
        <authorList>
            <person name="Alessa O."/>
            <person name="Ogura Y."/>
            <person name="Fujitani Y."/>
            <person name="Takami H."/>
            <person name="Hayashi T."/>
            <person name="Sahin N."/>
            <person name="Tani A."/>
        </authorList>
    </citation>
    <scope>NUCLEOTIDE SEQUENCE</scope>
    <source>
        <strain evidence="2">DSM 22415</strain>
    </source>
</reference>
<dbReference type="SUPFAM" id="SSF52833">
    <property type="entry name" value="Thioredoxin-like"/>
    <property type="match status" value="1"/>
</dbReference>
<dbReference type="SFLD" id="SFLDG00358">
    <property type="entry name" value="Main_(cytGST)"/>
    <property type="match status" value="1"/>
</dbReference>
<dbReference type="InterPro" id="IPR004045">
    <property type="entry name" value="Glutathione_S-Trfase_N"/>
</dbReference>